<name>A0AA35MCT1_9HYPO</name>
<organism evidence="2 3">
    <name type="scientific">Clonostachys chloroleuca</name>
    <dbReference type="NCBI Taxonomy" id="1926264"/>
    <lineage>
        <taxon>Eukaryota</taxon>
        <taxon>Fungi</taxon>
        <taxon>Dikarya</taxon>
        <taxon>Ascomycota</taxon>
        <taxon>Pezizomycotina</taxon>
        <taxon>Sordariomycetes</taxon>
        <taxon>Hypocreomycetidae</taxon>
        <taxon>Hypocreales</taxon>
        <taxon>Bionectriaceae</taxon>
        <taxon>Clonostachys</taxon>
    </lineage>
</organism>
<protein>
    <submittedName>
        <fullName evidence="2">Uncharacterized protein</fullName>
    </submittedName>
</protein>
<evidence type="ECO:0000313" key="3">
    <source>
        <dbReference type="Proteomes" id="UP001160390"/>
    </source>
</evidence>
<dbReference type="Proteomes" id="UP001160390">
    <property type="component" value="Unassembled WGS sequence"/>
</dbReference>
<keyword evidence="3" id="KW-1185">Reference proteome</keyword>
<dbReference type="AlphaFoldDB" id="A0AA35MCT1"/>
<evidence type="ECO:0000256" key="1">
    <source>
        <dbReference type="SAM" id="MobiDB-lite"/>
    </source>
</evidence>
<evidence type="ECO:0000313" key="2">
    <source>
        <dbReference type="EMBL" id="CAI6094793.1"/>
    </source>
</evidence>
<accession>A0AA35MCT1</accession>
<gene>
    <name evidence="2" type="ORF">CCHLO57077_00012177</name>
</gene>
<sequence>MHPHLKLELTRRRMTALSFKESLRRKSEGSESGTAAHGHSPAKVNSHFFLTIQAKVNSHFFILQTSANSPLFAILQPPETLKLDGFCNQITPLTSFSAVCRIIDPDETFDPRSDPRSAFPPAIRDGLGDFSEPLTRGFLKEKICACWNLTGISTFFPLMHSNRTLHRTFLFRTTFSNLSIKNCTILWRAAQKFSIEEASNELGEAFAKVYASYDSEDDIKGRSEVEDEAFRILSTDIRVSRSIDFSAYQSIDFIADHSMDWVPTPTGHNCRTA</sequence>
<proteinExistence type="predicted"/>
<feature type="region of interest" description="Disordered" evidence="1">
    <location>
        <begin position="21"/>
        <end position="41"/>
    </location>
</feature>
<reference evidence="2" key="1">
    <citation type="submission" date="2023-01" db="EMBL/GenBank/DDBJ databases">
        <authorList>
            <person name="Piombo E."/>
        </authorList>
    </citation>
    <scope>NUCLEOTIDE SEQUENCE</scope>
</reference>
<comment type="caution">
    <text evidence="2">The sequence shown here is derived from an EMBL/GenBank/DDBJ whole genome shotgun (WGS) entry which is preliminary data.</text>
</comment>
<dbReference type="EMBL" id="CABFNP030001260">
    <property type="protein sequence ID" value="CAI6094793.1"/>
    <property type="molecule type" value="Genomic_DNA"/>
</dbReference>